<sequence length="97" mass="9872">MTEDIKHWLGSAVDAEPPLTIDRAAVFGEGKRLVRRRRTLAAGGVAAGVVVLAAGVAALTGLLHDGSPDSNLPPAQPPSITSDVAPPGPLLPLPPSR</sequence>
<feature type="compositionally biased region" description="Pro residues" evidence="1">
    <location>
        <begin position="86"/>
        <end position="97"/>
    </location>
</feature>
<dbReference type="Proteomes" id="UP000295444">
    <property type="component" value="Unassembled WGS sequence"/>
</dbReference>
<evidence type="ECO:0000256" key="2">
    <source>
        <dbReference type="SAM" id="Phobius"/>
    </source>
</evidence>
<proteinExistence type="predicted"/>
<evidence type="ECO:0000313" key="4">
    <source>
        <dbReference type="Proteomes" id="UP000295444"/>
    </source>
</evidence>
<name>A0A4V3D0D5_LABRH</name>
<keyword evidence="2" id="KW-0472">Membrane</keyword>
<protein>
    <submittedName>
        <fullName evidence="3">Uncharacterized protein</fullName>
    </submittedName>
</protein>
<accession>A0A4V3D0D5</accession>
<evidence type="ECO:0000313" key="3">
    <source>
        <dbReference type="EMBL" id="TDQ05415.1"/>
    </source>
</evidence>
<dbReference type="EMBL" id="SNXZ01000001">
    <property type="protein sequence ID" value="TDQ05415.1"/>
    <property type="molecule type" value="Genomic_DNA"/>
</dbReference>
<keyword evidence="4" id="KW-1185">Reference proteome</keyword>
<keyword evidence="2" id="KW-0812">Transmembrane</keyword>
<dbReference type="RefSeq" id="WP_133848172.1">
    <property type="nucleotide sequence ID" value="NZ_SNXZ01000001.1"/>
</dbReference>
<organism evidence="3 4">
    <name type="scientific">Labedaea rhizosphaerae</name>
    <dbReference type="NCBI Taxonomy" id="598644"/>
    <lineage>
        <taxon>Bacteria</taxon>
        <taxon>Bacillati</taxon>
        <taxon>Actinomycetota</taxon>
        <taxon>Actinomycetes</taxon>
        <taxon>Pseudonocardiales</taxon>
        <taxon>Pseudonocardiaceae</taxon>
        <taxon>Labedaea</taxon>
    </lineage>
</organism>
<comment type="caution">
    <text evidence="3">The sequence shown here is derived from an EMBL/GenBank/DDBJ whole genome shotgun (WGS) entry which is preliminary data.</text>
</comment>
<feature type="region of interest" description="Disordered" evidence="1">
    <location>
        <begin position="65"/>
        <end position="97"/>
    </location>
</feature>
<evidence type="ECO:0000256" key="1">
    <source>
        <dbReference type="SAM" id="MobiDB-lite"/>
    </source>
</evidence>
<dbReference type="AlphaFoldDB" id="A0A4V3D0D5"/>
<reference evidence="3 4" key="1">
    <citation type="submission" date="2019-03" db="EMBL/GenBank/DDBJ databases">
        <title>Genomic Encyclopedia of Type Strains, Phase IV (KMG-IV): sequencing the most valuable type-strain genomes for metagenomic binning, comparative biology and taxonomic classification.</title>
        <authorList>
            <person name="Goeker M."/>
        </authorList>
    </citation>
    <scope>NUCLEOTIDE SEQUENCE [LARGE SCALE GENOMIC DNA]</scope>
    <source>
        <strain evidence="3 4">DSM 45361</strain>
    </source>
</reference>
<keyword evidence="2" id="KW-1133">Transmembrane helix</keyword>
<feature type="transmembrane region" description="Helical" evidence="2">
    <location>
        <begin position="40"/>
        <end position="63"/>
    </location>
</feature>
<gene>
    <name evidence="3" type="ORF">EV186_1011385</name>
</gene>